<protein>
    <submittedName>
        <fullName evidence="1">Uncharacterized protein</fullName>
    </submittedName>
</protein>
<organism evidence="1 2">
    <name type="scientific">Paracoccus chinensis</name>
    <dbReference type="NCBI Taxonomy" id="525640"/>
    <lineage>
        <taxon>Bacteria</taxon>
        <taxon>Pseudomonadati</taxon>
        <taxon>Pseudomonadota</taxon>
        <taxon>Alphaproteobacteria</taxon>
        <taxon>Rhodobacterales</taxon>
        <taxon>Paracoccaceae</taxon>
        <taxon>Paracoccus</taxon>
    </lineage>
</organism>
<accession>A0A1G9MHM7</accession>
<sequence length="88" mass="9699">MAAGQPVPCLVPSAVPGGRRYRARSFGYSKMKSAPLRETNDDMLEWLDDTIRQKTGGSLKDVYAPGFRSIVLRLQDATGAYSTEWVSC</sequence>
<gene>
    <name evidence="1" type="ORF">SAMN04487971_12110</name>
</gene>
<keyword evidence="2" id="KW-1185">Reference proteome</keyword>
<dbReference type="Proteomes" id="UP000199555">
    <property type="component" value="Unassembled WGS sequence"/>
</dbReference>
<reference evidence="2" key="1">
    <citation type="submission" date="2016-10" db="EMBL/GenBank/DDBJ databases">
        <authorList>
            <person name="Varghese N."/>
            <person name="Submissions S."/>
        </authorList>
    </citation>
    <scope>NUCLEOTIDE SEQUENCE [LARGE SCALE GENOMIC DNA]</scope>
    <source>
        <strain evidence="2">CGMCC 1.7655</strain>
    </source>
</reference>
<evidence type="ECO:0000313" key="1">
    <source>
        <dbReference type="EMBL" id="SDL73762.1"/>
    </source>
</evidence>
<dbReference type="STRING" id="525640.SAMN04487971_12110"/>
<name>A0A1G9MHM7_9RHOB</name>
<dbReference type="EMBL" id="FNGE01000021">
    <property type="protein sequence ID" value="SDL73762.1"/>
    <property type="molecule type" value="Genomic_DNA"/>
</dbReference>
<dbReference type="AlphaFoldDB" id="A0A1G9MHM7"/>
<proteinExistence type="predicted"/>
<evidence type="ECO:0000313" key="2">
    <source>
        <dbReference type="Proteomes" id="UP000199555"/>
    </source>
</evidence>